<dbReference type="EMBL" id="KN880440">
    <property type="protein sequence ID" value="KIY72855.1"/>
    <property type="molecule type" value="Genomic_DNA"/>
</dbReference>
<evidence type="ECO:0000313" key="3">
    <source>
        <dbReference type="Proteomes" id="UP000054007"/>
    </source>
</evidence>
<gene>
    <name evidence="2" type="ORF">CYLTODRAFT_449592</name>
</gene>
<reference evidence="2 3" key="1">
    <citation type="journal article" date="2015" name="Fungal Genet. Biol.">
        <title>Evolution of novel wood decay mechanisms in Agaricales revealed by the genome sequences of Fistulina hepatica and Cylindrobasidium torrendii.</title>
        <authorList>
            <person name="Floudas D."/>
            <person name="Held B.W."/>
            <person name="Riley R."/>
            <person name="Nagy L.G."/>
            <person name="Koehler G."/>
            <person name="Ransdell A.S."/>
            <person name="Younus H."/>
            <person name="Chow J."/>
            <person name="Chiniquy J."/>
            <person name="Lipzen A."/>
            <person name="Tritt A."/>
            <person name="Sun H."/>
            <person name="Haridas S."/>
            <person name="LaButti K."/>
            <person name="Ohm R.A."/>
            <person name="Kues U."/>
            <person name="Blanchette R.A."/>
            <person name="Grigoriev I.V."/>
            <person name="Minto R.E."/>
            <person name="Hibbett D.S."/>
        </authorList>
    </citation>
    <scope>NUCLEOTIDE SEQUENCE [LARGE SCALE GENOMIC DNA]</scope>
    <source>
        <strain evidence="2 3">FP15055 ss-10</strain>
    </source>
</reference>
<dbReference type="Proteomes" id="UP000054007">
    <property type="component" value="Unassembled WGS sequence"/>
</dbReference>
<protein>
    <submittedName>
        <fullName evidence="2">Uncharacterized protein</fullName>
    </submittedName>
</protein>
<evidence type="ECO:0000256" key="1">
    <source>
        <dbReference type="SAM" id="MobiDB-lite"/>
    </source>
</evidence>
<name>A0A0D7BRJ8_9AGAR</name>
<sequence>MSLLRSVGCRTLPIAVRAYASAASATAHNPNVAPASSPPKRRKRVPKVAPAVDEHNGIVTLLEKSGVKQHLAGVRKSRRVVTVEEVETFRPKVAPNPARDDFQTKYRAVQDKITFAFRPKQLARFIRLYGLKVPAQEDRYAYAAVIMEQAWGFASVADIVEARRDSTETETISIQLTPQECFLLMGKDGMDLHGLTSKHRVKIALASNPLALKAEALRGSLRAFEQHVTAFKNNIREDIYDLPINTTVSPSLLQKASRMCGAFIETLSDGRLRISHRADQPESARRASRVITQVSAQDGRQLFNNLTAYIQTPSELDIEPRYAMYPFLASHGTPWALSTDCAFRLRRVGEYSSSQRKEPTGAFLDQGETLSLSTGTCNIQSIMESLGAFTKGNTVSASIGHSVFTTSGPRNRLVPPYQSSSSAADIFDWLKRNSIQRAFLASVPTPVLDRASEVCRVLHRVCYRAIGDMPNAVVDGVRPWKQIHFDVNLHGFGAEDPDSVGALEPQCSAGVSSSLVMLLPDRPVDLQLSVNNMSPLPESDLPEALVGYVGDLESFLRDESTAISQPQPPLSFDYNGDRYILASNTSVRQHKNTANREDIHLDLRIESVLDLESNQKSGSCTISCVNATSPASWQGFVQTCDELTRPATQQTSAQSTLL</sequence>
<keyword evidence="3" id="KW-1185">Reference proteome</keyword>
<feature type="region of interest" description="Disordered" evidence="1">
    <location>
        <begin position="25"/>
        <end position="46"/>
    </location>
</feature>
<dbReference type="AlphaFoldDB" id="A0A0D7BRJ8"/>
<dbReference type="OrthoDB" id="3362817at2759"/>
<evidence type="ECO:0000313" key="2">
    <source>
        <dbReference type="EMBL" id="KIY72855.1"/>
    </source>
</evidence>
<proteinExistence type="predicted"/>
<organism evidence="2 3">
    <name type="scientific">Cylindrobasidium torrendii FP15055 ss-10</name>
    <dbReference type="NCBI Taxonomy" id="1314674"/>
    <lineage>
        <taxon>Eukaryota</taxon>
        <taxon>Fungi</taxon>
        <taxon>Dikarya</taxon>
        <taxon>Basidiomycota</taxon>
        <taxon>Agaricomycotina</taxon>
        <taxon>Agaricomycetes</taxon>
        <taxon>Agaricomycetidae</taxon>
        <taxon>Agaricales</taxon>
        <taxon>Marasmiineae</taxon>
        <taxon>Physalacriaceae</taxon>
        <taxon>Cylindrobasidium</taxon>
    </lineage>
</organism>
<dbReference type="STRING" id="1314674.A0A0D7BRJ8"/>
<accession>A0A0D7BRJ8</accession>